<sequence length="37" mass="3949">MASIGDIFDAFLAGKYTPTIIDANPTINEEIIPILGI</sequence>
<gene>
    <name evidence="1" type="ORF">SDC9_157890</name>
</gene>
<comment type="caution">
    <text evidence="1">The sequence shown here is derived from an EMBL/GenBank/DDBJ whole genome shotgun (WGS) entry which is preliminary data.</text>
</comment>
<accession>A0A645F899</accession>
<reference evidence="1" key="1">
    <citation type="submission" date="2019-08" db="EMBL/GenBank/DDBJ databases">
        <authorList>
            <person name="Kucharzyk K."/>
            <person name="Murdoch R.W."/>
            <person name="Higgins S."/>
            <person name="Loffler F."/>
        </authorList>
    </citation>
    <scope>NUCLEOTIDE SEQUENCE</scope>
</reference>
<organism evidence="1">
    <name type="scientific">bioreactor metagenome</name>
    <dbReference type="NCBI Taxonomy" id="1076179"/>
    <lineage>
        <taxon>unclassified sequences</taxon>
        <taxon>metagenomes</taxon>
        <taxon>ecological metagenomes</taxon>
    </lineage>
</organism>
<proteinExistence type="predicted"/>
<dbReference type="AlphaFoldDB" id="A0A645F899"/>
<evidence type="ECO:0000313" key="1">
    <source>
        <dbReference type="EMBL" id="MPN10595.1"/>
    </source>
</evidence>
<dbReference type="EMBL" id="VSSQ01056760">
    <property type="protein sequence ID" value="MPN10595.1"/>
    <property type="molecule type" value="Genomic_DNA"/>
</dbReference>
<name>A0A645F899_9ZZZZ</name>
<protein>
    <submittedName>
        <fullName evidence="1">Uncharacterized protein</fullName>
    </submittedName>
</protein>